<dbReference type="GO" id="GO:0003677">
    <property type="term" value="F:DNA binding"/>
    <property type="evidence" value="ECO:0007669"/>
    <property type="project" value="UniProtKB-KW"/>
</dbReference>
<evidence type="ECO:0000256" key="2">
    <source>
        <dbReference type="ARBA" id="ARBA00023125"/>
    </source>
</evidence>
<evidence type="ECO:0000256" key="3">
    <source>
        <dbReference type="ARBA" id="ARBA00023163"/>
    </source>
</evidence>
<dbReference type="PROSITE" id="PS50987">
    <property type="entry name" value="HTH_ARSR_2"/>
    <property type="match status" value="1"/>
</dbReference>
<gene>
    <name evidence="5" type="ORF">C4520_06270</name>
</gene>
<keyword evidence="2" id="KW-0238">DNA-binding</keyword>
<organism evidence="5 6">
    <name type="scientific">Abyssobacteria bacterium (strain SURF_5)</name>
    <dbReference type="NCBI Taxonomy" id="2093360"/>
    <lineage>
        <taxon>Bacteria</taxon>
        <taxon>Pseudomonadati</taxon>
        <taxon>Candidatus Hydrogenedentota</taxon>
        <taxon>Candidatus Abyssobacteria</taxon>
    </lineage>
</organism>
<evidence type="ECO:0000259" key="4">
    <source>
        <dbReference type="PROSITE" id="PS50987"/>
    </source>
</evidence>
<name>A0A3A4P6G5_ABYX5</name>
<dbReference type="Pfam" id="PF01022">
    <property type="entry name" value="HTH_5"/>
    <property type="match status" value="1"/>
</dbReference>
<reference evidence="5 6" key="1">
    <citation type="journal article" date="2017" name="ISME J.">
        <title>Energy and carbon metabolisms in a deep terrestrial subsurface fluid microbial community.</title>
        <authorList>
            <person name="Momper L."/>
            <person name="Jungbluth S.P."/>
            <person name="Lee M.D."/>
            <person name="Amend J.P."/>
        </authorList>
    </citation>
    <scope>NUCLEOTIDE SEQUENCE [LARGE SCALE GENOMIC DNA]</scope>
    <source>
        <strain evidence="5">SURF_5</strain>
    </source>
</reference>
<comment type="caution">
    <text evidence="5">The sequence shown here is derived from an EMBL/GenBank/DDBJ whole genome shotgun (WGS) entry which is preliminary data.</text>
</comment>
<dbReference type="PRINTS" id="PR00778">
    <property type="entry name" value="HTHARSR"/>
</dbReference>
<dbReference type="SMART" id="SM00418">
    <property type="entry name" value="HTH_ARSR"/>
    <property type="match status" value="1"/>
</dbReference>
<evidence type="ECO:0000256" key="1">
    <source>
        <dbReference type="ARBA" id="ARBA00023015"/>
    </source>
</evidence>
<dbReference type="EMBL" id="QZKU01000045">
    <property type="protein sequence ID" value="RJP23554.1"/>
    <property type="molecule type" value="Genomic_DNA"/>
</dbReference>
<dbReference type="CDD" id="cd00090">
    <property type="entry name" value="HTH_ARSR"/>
    <property type="match status" value="1"/>
</dbReference>
<proteinExistence type="predicted"/>
<feature type="domain" description="HTH arsR-type" evidence="4">
    <location>
        <begin position="17"/>
        <end position="111"/>
    </location>
</feature>
<dbReference type="InterPro" id="IPR001845">
    <property type="entry name" value="HTH_ArsR_DNA-bd_dom"/>
</dbReference>
<evidence type="ECO:0000313" key="6">
    <source>
        <dbReference type="Proteomes" id="UP000265882"/>
    </source>
</evidence>
<accession>A0A3A4P6G5</accession>
<dbReference type="AlphaFoldDB" id="A0A3A4P6G5"/>
<dbReference type="NCBIfam" id="NF033788">
    <property type="entry name" value="HTH_metalloreg"/>
    <property type="match status" value="1"/>
</dbReference>
<dbReference type="InterPro" id="IPR011991">
    <property type="entry name" value="ArsR-like_HTH"/>
</dbReference>
<dbReference type="Gene3D" id="1.10.10.10">
    <property type="entry name" value="Winged helix-like DNA-binding domain superfamily/Winged helix DNA-binding domain"/>
    <property type="match status" value="1"/>
</dbReference>
<protein>
    <submittedName>
        <fullName evidence="5">Transcriptional regulator</fullName>
    </submittedName>
</protein>
<dbReference type="InterPro" id="IPR051011">
    <property type="entry name" value="Metal_resp_trans_reg"/>
</dbReference>
<dbReference type="Proteomes" id="UP000265882">
    <property type="component" value="Unassembled WGS sequence"/>
</dbReference>
<dbReference type="PANTHER" id="PTHR43132:SF2">
    <property type="entry name" value="ARSENICAL RESISTANCE OPERON REPRESSOR ARSR-RELATED"/>
    <property type="match status" value="1"/>
</dbReference>
<keyword evidence="1" id="KW-0805">Transcription regulation</keyword>
<dbReference type="InterPro" id="IPR036390">
    <property type="entry name" value="WH_DNA-bd_sf"/>
</dbReference>
<dbReference type="GO" id="GO:0003700">
    <property type="term" value="F:DNA-binding transcription factor activity"/>
    <property type="evidence" value="ECO:0007669"/>
    <property type="project" value="InterPro"/>
</dbReference>
<dbReference type="InterPro" id="IPR036388">
    <property type="entry name" value="WH-like_DNA-bd_sf"/>
</dbReference>
<dbReference type="SUPFAM" id="SSF46785">
    <property type="entry name" value="Winged helix' DNA-binding domain"/>
    <property type="match status" value="1"/>
</dbReference>
<keyword evidence="3" id="KW-0804">Transcription</keyword>
<dbReference type="PANTHER" id="PTHR43132">
    <property type="entry name" value="ARSENICAL RESISTANCE OPERON REPRESSOR ARSR-RELATED"/>
    <property type="match status" value="1"/>
</dbReference>
<sequence>MVAPLQKHKEPQHVENEAESQLKEAARLFGIFSEPARLKILRLLRDGARCGRDLAKDLKLTPATTCHHLERLKLANLLSEKRSGKHIYYSIVDSELAQALERSIEALHGHAGPDEKAGVQGDS</sequence>
<evidence type="ECO:0000313" key="5">
    <source>
        <dbReference type="EMBL" id="RJP23554.1"/>
    </source>
</evidence>